<feature type="domain" description="Tail spike" evidence="1">
    <location>
        <begin position="157"/>
        <end position="353"/>
    </location>
</feature>
<dbReference type="InterPro" id="IPR010572">
    <property type="entry name" value="Tail_dom"/>
</dbReference>
<protein>
    <recommendedName>
        <fullName evidence="1">Tail spike domain-containing protein</fullName>
    </recommendedName>
</protein>
<dbReference type="AlphaFoldDB" id="A0A1X0VEC3"/>
<dbReference type="EMBL" id="MPLS01000009">
    <property type="protein sequence ID" value="ORI98058.1"/>
    <property type="molecule type" value="Genomic_DNA"/>
</dbReference>
<sequence>MTPILYEKDEIDFTSQGLGSLVEIYDVDVEEQRNGLLQLTASYPVSGVRYADISVGRIILAKPNQRDDTHAFRIVSTELDISGYAVKIEADSITYDLTHNVVKHLVASGNGKAFMTALKNAIVNPSIFAFYSDIATSSTTSLNYVNPMEAIMGTTGSFLQIWGGELKRENRRVAMFNRRGRDNVATFRLGKNIAGLKYSVDISSLVTRIIPTKSVQNDNQTTTILEGAPVDSKYISNYEQIYTLPLEFTDDTIKTVADLNAAAKGWFTKSANTGRDKPTVAIDIDVLSLQDSADYQDKFKNLESVSLTDTVTVYVPEYGVNVTAVVNELHYDPILDRVTKMTVGTAKQSFADSSRAQLSDLQDKIISVQNQADAVAVSANGKSTNYYGSVKPSHPQKGDTWFWVNGDKSGIKVFVNGDWIEPVDSDTQEKIEASVTKAVAQVNAHTDEVKQVLSSDIATAKSQAASLANTAEANAKSEAVSAANSQAQNYVNQAKSDINDTINALSVGGRNYFIMNNAVSGYIGDDGKIYPSNGDMASDFIAISPDETWQLTIWRAPNMTGNVVYAYYDSNKAFITGSRLYRWWLPGEPPITTSINIPHGVAYMRVSSQHIGGNQGAKVKVEKGTIATDWTPAPEDVVLDYTTKDNKIKETITRYKETNDGHVSKLQTDVTTALGQIETKISQTDYDKKTGELSSKINEAKDTADKSLKTIGDYKTSNDKRVSDAESSIERTANAITEKVSKKDYDKKTGELTHDLSELKHTADGFEETVTKVKNLAVGGRNLLLGTATPWTVKANNNNFNFYSIYDHLKGGTTYTFSAEISVSNGQDSVSVGAFDASIGTSWALSGDFSKGVKRGSFTFTTPDHIDGDGHFIIYAGTLGKTAGLSATYTHMKLEEGNVPTAWTLAQEDIQSDIAQVKHTADSISNFVRDSSGNISSDFQTALSKTSIITDSTLATSIQNQTATQISSAITDNNGKIISLINQDSSGVQIAGKNIVLNGDTTVTGAFKVSQANIANGAIGTAQIGDAAITNAKIANLDVSKITGNVTNFIQSNWNGVYESTTITNDGMEIVTSDVTTNFGPYGIKLSQGGESVGGIGVSSYEGMPENFQGIRFNLDGTGDYMTWSARESGVTTGTYTPKLAWFRSSYKPIGQNAGFNFSSDSPVTFWGSIYGRDNTEPLKIDSFNMNGISAGGIGHGNGNSAITFGGDGEIYAISGGQYYKLARLVKALQPLIGLGLWSVPTNINSSGTVTKWTNVRT</sequence>
<proteinExistence type="predicted"/>
<comment type="caution">
    <text evidence="2">The sequence shown here is derived from an EMBL/GenBank/DDBJ whole genome shotgun (WGS) entry which is preliminary data.</text>
</comment>
<evidence type="ECO:0000259" key="1">
    <source>
        <dbReference type="Pfam" id="PF06605"/>
    </source>
</evidence>
<gene>
    <name evidence="2" type="ORF">BMR96_03755</name>
</gene>
<dbReference type="Proteomes" id="UP000192288">
    <property type="component" value="Unassembled WGS sequence"/>
</dbReference>
<dbReference type="NCBIfam" id="TIGR01665">
    <property type="entry name" value="put_anti_recept"/>
    <property type="match status" value="1"/>
</dbReference>
<evidence type="ECO:0000313" key="2">
    <source>
        <dbReference type="EMBL" id="ORI98058.1"/>
    </source>
</evidence>
<name>A0A1X0VEC3_LEUPS</name>
<dbReference type="RefSeq" id="WP_158082420.1">
    <property type="nucleotide sequence ID" value="NZ_MPLS01000009.1"/>
</dbReference>
<evidence type="ECO:0000313" key="3">
    <source>
        <dbReference type="Proteomes" id="UP000192288"/>
    </source>
</evidence>
<dbReference type="STRING" id="33968.BMS77_02055"/>
<reference evidence="2 3" key="1">
    <citation type="journal article" date="2017" name="Front. Microbiol.">
        <title>Genomic Characterization of Dairy Associated Leuconostoc Species and Diversity of Leuconostocs in Undefined Mixed Mesophilic Starter Cultures.</title>
        <authorList>
            <person name="Frantzen C.A."/>
            <person name="Kot W."/>
            <person name="Pedersen T.B."/>
            <person name="Ardo Y.M."/>
            <person name="Broadbent J.R."/>
            <person name="Neve H."/>
            <person name="Hansen L.H."/>
            <person name="Dal Bello F."/>
            <person name="Ostlie H.M."/>
            <person name="Kleppen H.P."/>
            <person name="Vogensen F.K."/>
            <person name="Holo H."/>
        </authorList>
    </citation>
    <scope>NUCLEOTIDE SEQUENCE [LARGE SCALE GENOMIC DNA]</scope>
    <source>
        <strain evidence="2 3">LMGCF08</strain>
    </source>
</reference>
<dbReference type="InterPro" id="IPR007119">
    <property type="entry name" value="Phage_tail_spike_N"/>
</dbReference>
<organism evidence="2 3">
    <name type="scientific">Leuconostoc pseudomesenteroides</name>
    <dbReference type="NCBI Taxonomy" id="33968"/>
    <lineage>
        <taxon>Bacteria</taxon>
        <taxon>Bacillati</taxon>
        <taxon>Bacillota</taxon>
        <taxon>Bacilli</taxon>
        <taxon>Lactobacillales</taxon>
        <taxon>Lactobacillaceae</taxon>
        <taxon>Leuconostoc</taxon>
    </lineage>
</organism>
<dbReference type="Pfam" id="PF06605">
    <property type="entry name" value="Prophage_tail"/>
    <property type="match status" value="1"/>
</dbReference>
<accession>A0A1X0VEC3</accession>